<feature type="region of interest" description="Disordered" evidence="1">
    <location>
        <begin position="63"/>
        <end position="91"/>
    </location>
</feature>
<reference evidence="3" key="1">
    <citation type="journal article" date="2024" name="IScience">
        <title>Strigolactones Initiate the Formation of Haustorium-like Structures in Castilleja.</title>
        <authorList>
            <person name="Buerger M."/>
            <person name="Peterson D."/>
            <person name="Chory J."/>
        </authorList>
    </citation>
    <scope>NUCLEOTIDE SEQUENCE [LARGE SCALE GENOMIC DNA]</scope>
</reference>
<dbReference type="EMBL" id="JAVIJP010000017">
    <property type="protein sequence ID" value="KAL3640925.1"/>
    <property type="molecule type" value="Genomic_DNA"/>
</dbReference>
<proteinExistence type="predicted"/>
<feature type="compositionally biased region" description="Basic and acidic residues" evidence="1">
    <location>
        <begin position="63"/>
        <end position="83"/>
    </location>
</feature>
<evidence type="ECO:0000313" key="3">
    <source>
        <dbReference type="Proteomes" id="UP001632038"/>
    </source>
</evidence>
<dbReference type="Proteomes" id="UP001632038">
    <property type="component" value="Unassembled WGS sequence"/>
</dbReference>
<comment type="caution">
    <text evidence="2">The sequence shown here is derived from an EMBL/GenBank/DDBJ whole genome shotgun (WGS) entry which is preliminary data.</text>
</comment>
<gene>
    <name evidence="2" type="ORF">CASFOL_015893</name>
</gene>
<dbReference type="AlphaFoldDB" id="A0ABD3DF15"/>
<accession>A0ABD3DF15</accession>
<protein>
    <submittedName>
        <fullName evidence="2">Uncharacterized protein</fullName>
    </submittedName>
</protein>
<evidence type="ECO:0000256" key="1">
    <source>
        <dbReference type="SAM" id="MobiDB-lite"/>
    </source>
</evidence>
<name>A0ABD3DF15_9LAMI</name>
<sequence>MLSGAGGDLSIKRVKVDQQIDHSVDYAPEDICFRAPKLDMEISNPIGAVAGTSDVHELPKEMNDMKIREDKTDDNEDISRSDMEPTVVSGI</sequence>
<evidence type="ECO:0000313" key="2">
    <source>
        <dbReference type="EMBL" id="KAL3640925.1"/>
    </source>
</evidence>
<keyword evidence="3" id="KW-1185">Reference proteome</keyword>
<organism evidence="2 3">
    <name type="scientific">Castilleja foliolosa</name>
    <dbReference type="NCBI Taxonomy" id="1961234"/>
    <lineage>
        <taxon>Eukaryota</taxon>
        <taxon>Viridiplantae</taxon>
        <taxon>Streptophyta</taxon>
        <taxon>Embryophyta</taxon>
        <taxon>Tracheophyta</taxon>
        <taxon>Spermatophyta</taxon>
        <taxon>Magnoliopsida</taxon>
        <taxon>eudicotyledons</taxon>
        <taxon>Gunneridae</taxon>
        <taxon>Pentapetalae</taxon>
        <taxon>asterids</taxon>
        <taxon>lamiids</taxon>
        <taxon>Lamiales</taxon>
        <taxon>Orobanchaceae</taxon>
        <taxon>Pedicularideae</taxon>
        <taxon>Castillejinae</taxon>
        <taxon>Castilleja</taxon>
    </lineage>
</organism>